<name>A0A6A4NIJ8_LUPAL</name>
<keyword evidence="3" id="KW-1185">Reference proteome</keyword>
<keyword evidence="2" id="KW-0808">Transferase</keyword>
<organism evidence="2 3">
    <name type="scientific">Lupinus albus</name>
    <name type="common">White lupine</name>
    <name type="synonym">Lupinus termis</name>
    <dbReference type="NCBI Taxonomy" id="3870"/>
    <lineage>
        <taxon>Eukaryota</taxon>
        <taxon>Viridiplantae</taxon>
        <taxon>Streptophyta</taxon>
        <taxon>Embryophyta</taxon>
        <taxon>Tracheophyta</taxon>
        <taxon>Spermatophyta</taxon>
        <taxon>Magnoliopsida</taxon>
        <taxon>eudicotyledons</taxon>
        <taxon>Gunneridae</taxon>
        <taxon>Pentapetalae</taxon>
        <taxon>rosids</taxon>
        <taxon>fabids</taxon>
        <taxon>Fabales</taxon>
        <taxon>Fabaceae</taxon>
        <taxon>Papilionoideae</taxon>
        <taxon>50 kb inversion clade</taxon>
        <taxon>genistoids sensu lato</taxon>
        <taxon>core genistoids</taxon>
        <taxon>Genisteae</taxon>
        <taxon>Lupinus</taxon>
    </lineage>
</organism>
<dbReference type="InterPro" id="IPR012337">
    <property type="entry name" value="RNaseH-like_sf"/>
</dbReference>
<dbReference type="Gene3D" id="3.30.420.10">
    <property type="entry name" value="Ribonuclease H-like superfamily/Ribonuclease H"/>
    <property type="match status" value="1"/>
</dbReference>
<evidence type="ECO:0000313" key="3">
    <source>
        <dbReference type="Proteomes" id="UP000447434"/>
    </source>
</evidence>
<dbReference type="GO" id="GO:0016740">
    <property type="term" value="F:transferase activity"/>
    <property type="evidence" value="ECO:0007669"/>
    <property type="project" value="UniProtKB-KW"/>
</dbReference>
<dbReference type="InterPro" id="IPR001584">
    <property type="entry name" value="Integrase_cat-core"/>
</dbReference>
<dbReference type="EMBL" id="WOCE01000022">
    <property type="protein sequence ID" value="KAE9588651.1"/>
    <property type="molecule type" value="Genomic_DNA"/>
</dbReference>
<feature type="domain" description="Integrase catalytic" evidence="1">
    <location>
        <begin position="1"/>
        <end position="151"/>
    </location>
</feature>
<dbReference type="InterPro" id="IPR056924">
    <property type="entry name" value="SH3_Tf2-1"/>
</dbReference>
<dbReference type="PANTHER" id="PTHR45835">
    <property type="entry name" value="YALI0A06105P"/>
    <property type="match status" value="1"/>
</dbReference>
<dbReference type="AlphaFoldDB" id="A0A6A4NIJ8"/>
<comment type="caution">
    <text evidence="2">The sequence shown here is derived from an EMBL/GenBank/DDBJ whole genome shotgun (WGS) entry which is preliminary data.</text>
</comment>
<evidence type="ECO:0000259" key="1">
    <source>
        <dbReference type="PROSITE" id="PS50994"/>
    </source>
</evidence>
<reference evidence="3" key="1">
    <citation type="journal article" date="2020" name="Nat. Commun.">
        <title>Genome sequence of the cluster root forming white lupin.</title>
        <authorList>
            <person name="Hufnagel B."/>
            <person name="Marques A."/>
            <person name="Soriano A."/>
            <person name="Marques L."/>
            <person name="Divol F."/>
            <person name="Doumas P."/>
            <person name="Sallet E."/>
            <person name="Mancinotti D."/>
            <person name="Carrere S."/>
            <person name="Marande W."/>
            <person name="Arribat S."/>
            <person name="Keller J."/>
            <person name="Huneau C."/>
            <person name="Blein T."/>
            <person name="Aime D."/>
            <person name="Laguerre M."/>
            <person name="Taylor J."/>
            <person name="Schubert V."/>
            <person name="Nelson M."/>
            <person name="Geu-Flores F."/>
            <person name="Crespi M."/>
            <person name="Gallardo-Guerrero K."/>
            <person name="Delaux P.-M."/>
            <person name="Salse J."/>
            <person name="Berges H."/>
            <person name="Guyot R."/>
            <person name="Gouzy J."/>
            <person name="Peret B."/>
        </authorList>
    </citation>
    <scope>NUCLEOTIDE SEQUENCE [LARGE SCALE GENOMIC DNA]</scope>
    <source>
        <strain evidence="3">cv. Amiga</strain>
    </source>
</reference>
<sequence length="286" mass="32989">MDFVSGFPRTQKGYDSIWVIVDRLTKSAHFLPVNVKYSLERLVELYIKEIVRLHGIPASIVLDRDPHFTSNFCNGLQFALGTKLKLSSTYHPQTDGQSERTIQSLEDLLRTCVLDQPGSWDSTLPLIEFTYNNSFHYSIGMAPYEALYGRKCRTPIGWFETGENLVLGPYVVQETTEKIKRIRENMRTTQSRQKSYYDNRRKPVEFQEGDHVFMRVVPTTGIGMILKTRKLTPRFIGPYPILKRIGPVAYQIALPPLLSNLHNVFHVSQLRKYIGDPSHVIEPDWI</sequence>
<dbReference type="SUPFAM" id="SSF53098">
    <property type="entry name" value="Ribonuclease H-like"/>
    <property type="match status" value="1"/>
</dbReference>
<gene>
    <name evidence="2" type="ORF">Lalb_Chr22g0357601</name>
</gene>
<dbReference type="Proteomes" id="UP000447434">
    <property type="component" value="Chromosome 22"/>
</dbReference>
<accession>A0A6A4NIJ8</accession>
<dbReference type="GO" id="GO:0015074">
    <property type="term" value="P:DNA integration"/>
    <property type="evidence" value="ECO:0007669"/>
    <property type="project" value="InterPro"/>
</dbReference>
<dbReference type="PROSITE" id="PS50994">
    <property type="entry name" value="INTEGRASE"/>
    <property type="match status" value="1"/>
</dbReference>
<protein>
    <submittedName>
        <fullName evidence="2">Putative nucleotidyltransferase, Ribonuclease H</fullName>
    </submittedName>
</protein>
<dbReference type="PANTHER" id="PTHR45835:SF99">
    <property type="entry name" value="CHROMO DOMAIN-CONTAINING PROTEIN-RELATED"/>
    <property type="match status" value="1"/>
</dbReference>
<dbReference type="OrthoDB" id="1423413at2759"/>
<dbReference type="GO" id="GO:0003676">
    <property type="term" value="F:nucleic acid binding"/>
    <property type="evidence" value="ECO:0007669"/>
    <property type="project" value="InterPro"/>
</dbReference>
<proteinExistence type="predicted"/>
<dbReference type="Pfam" id="PF24626">
    <property type="entry name" value="SH3_Tf2-1"/>
    <property type="match status" value="1"/>
</dbReference>
<evidence type="ECO:0000313" key="2">
    <source>
        <dbReference type="EMBL" id="KAE9588651.1"/>
    </source>
</evidence>
<dbReference type="InterPro" id="IPR036397">
    <property type="entry name" value="RNaseH_sf"/>
</dbReference>